<protein>
    <recommendedName>
        <fullName evidence="7">Radical SAM core domain-containing protein</fullName>
    </recommendedName>
</protein>
<gene>
    <name evidence="9" type="ORF">BECKMB1821H_GA0114242_106319</name>
    <name evidence="8" type="ORF">BECKMB1821I_GA0114274_106017</name>
</gene>
<proteinExistence type="predicted"/>
<sequence>MTAPSPTVSLPLRQPEGQITLADRVHTFGQFMLKRHGCRVHKVAINAGFTCPNRDGQKGRGGCTFCNNASFNPSSRQIPPVAAQLESGRRVIRKRTRAHRYMAYFQAYSNTYGEVEHLRSLYDEALAESDVIGISIGTRPDCVPDAILDLLAEYRDRGFEMWLELGLQSCFDETLRRVNRGHGFAEYRRAVRAAHERNLPVCAHLIAGLPGETAIHTRMTLERVLEEGVEGLKLHPLHVVKGTLLANQWRAGEYEPLTLGEYIAMAADLVERTPAHVVYHRLTGTASGRLLLAPGWCAYKWRVLNGIEQELRLRGTRQGARLERSQDVAS</sequence>
<dbReference type="GO" id="GO:0046872">
    <property type="term" value="F:metal ion binding"/>
    <property type="evidence" value="ECO:0007669"/>
    <property type="project" value="UniProtKB-KW"/>
</dbReference>
<keyword evidence="6" id="KW-0411">Iron-sulfur</keyword>
<evidence type="ECO:0000259" key="7">
    <source>
        <dbReference type="PROSITE" id="PS51918"/>
    </source>
</evidence>
<accession>A0A450XXU7</accession>
<feature type="domain" description="Radical SAM core" evidence="7">
    <location>
        <begin position="35"/>
        <end position="275"/>
    </location>
</feature>
<comment type="cofactor">
    <cofactor evidence="1">
        <name>[4Fe-4S] cluster</name>
        <dbReference type="ChEBI" id="CHEBI:49883"/>
    </cofactor>
</comment>
<dbReference type="SFLD" id="SFLDS00029">
    <property type="entry name" value="Radical_SAM"/>
    <property type="match status" value="1"/>
</dbReference>
<keyword evidence="5" id="KW-0408">Iron</keyword>
<dbReference type="SMART" id="SM00729">
    <property type="entry name" value="Elp3"/>
    <property type="match status" value="1"/>
</dbReference>
<dbReference type="InterPro" id="IPR023404">
    <property type="entry name" value="rSAM_horseshoe"/>
</dbReference>
<keyword evidence="2" id="KW-0004">4Fe-4S</keyword>
<evidence type="ECO:0000256" key="5">
    <source>
        <dbReference type="ARBA" id="ARBA00023004"/>
    </source>
</evidence>
<dbReference type="SFLD" id="SFLDG01091">
    <property type="entry name" value="uncharacterized_CHP01210-like"/>
    <property type="match status" value="1"/>
</dbReference>
<organism evidence="8">
    <name type="scientific">Candidatus Kentrum sp. MB</name>
    <dbReference type="NCBI Taxonomy" id="2138164"/>
    <lineage>
        <taxon>Bacteria</taxon>
        <taxon>Pseudomonadati</taxon>
        <taxon>Pseudomonadota</taxon>
        <taxon>Gammaproteobacteria</taxon>
        <taxon>Candidatus Kentrum</taxon>
    </lineage>
</organism>
<dbReference type="InterPro" id="IPR058240">
    <property type="entry name" value="rSAM_sf"/>
</dbReference>
<evidence type="ECO:0000313" key="8">
    <source>
        <dbReference type="EMBL" id="VFK34075.1"/>
    </source>
</evidence>
<evidence type="ECO:0000256" key="6">
    <source>
        <dbReference type="ARBA" id="ARBA00023014"/>
    </source>
</evidence>
<reference evidence="8" key="1">
    <citation type="submission" date="2019-02" db="EMBL/GenBank/DDBJ databases">
        <authorList>
            <person name="Gruber-Vodicka R. H."/>
            <person name="Seah K. B. B."/>
        </authorList>
    </citation>
    <scope>NUCLEOTIDE SEQUENCE</scope>
    <source>
        <strain evidence="9">BECK_BZ198</strain>
        <strain evidence="8">BECK_BZ199</strain>
    </source>
</reference>
<dbReference type="InterPro" id="IPR039661">
    <property type="entry name" value="ELP3"/>
</dbReference>
<evidence type="ECO:0000256" key="4">
    <source>
        <dbReference type="ARBA" id="ARBA00022723"/>
    </source>
</evidence>
<name>A0A450XXU7_9GAMM</name>
<dbReference type="PANTHER" id="PTHR11135:SF1">
    <property type="entry name" value="PROTEIN YHCC"/>
    <property type="match status" value="1"/>
</dbReference>
<dbReference type="EMBL" id="CAADGH010000063">
    <property type="protein sequence ID" value="VFK76573.1"/>
    <property type="molecule type" value="Genomic_DNA"/>
</dbReference>
<dbReference type="SUPFAM" id="SSF102114">
    <property type="entry name" value="Radical SAM enzymes"/>
    <property type="match status" value="1"/>
</dbReference>
<dbReference type="GO" id="GO:0051539">
    <property type="term" value="F:4 iron, 4 sulfur cluster binding"/>
    <property type="evidence" value="ECO:0007669"/>
    <property type="project" value="UniProtKB-KW"/>
</dbReference>
<dbReference type="InterPro" id="IPR005911">
    <property type="entry name" value="YhcC-like"/>
</dbReference>
<dbReference type="CDD" id="cd01335">
    <property type="entry name" value="Radical_SAM"/>
    <property type="match status" value="1"/>
</dbReference>
<dbReference type="Pfam" id="PF16199">
    <property type="entry name" value="Radical_SAM_C"/>
    <property type="match status" value="1"/>
</dbReference>
<evidence type="ECO:0000256" key="2">
    <source>
        <dbReference type="ARBA" id="ARBA00022485"/>
    </source>
</evidence>
<keyword evidence="3" id="KW-0949">S-adenosyl-L-methionine</keyword>
<dbReference type="Pfam" id="PF04055">
    <property type="entry name" value="Radical_SAM"/>
    <property type="match status" value="1"/>
</dbReference>
<dbReference type="GO" id="GO:0003824">
    <property type="term" value="F:catalytic activity"/>
    <property type="evidence" value="ECO:0007669"/>
    <property type="project" value="InterPro"/>
</dbReference>
<evidence type="ECO:0000256" key="1">
    <source>
        <dbReference type="ARBA" id="ARBA00001966"/>
    </source>
</evidence>
<dbReference type="AlphaFoldDB" id="A0A450XXU7"/>
<evidence type="ECO:0000256" key="3">
    <source>
        <dbReference type="ARBA" id="ARBA00022691"/>
    </source>
</evidence>
<dbReference type="NCBIfam" id="TIGR01212">
    <property type="entry name" value="TIGR01212 family radical SAM protein"/>
    <property type="match status" value="1"/>
</dbReference>
<dbReference type="EMBL" id="CAADFQ010000060">
    <property type="protein sequence ID" value="VFK34075.1"/>
    <property type="molecule type" value="Genomic_DNA"/>
</dbReference>
<dbReference type="InterPro" id="IPR007197">
    <property type="entry name" value="rSAM"/>
</dbReference>
<dbReference type="SFLD" id="SFLDG01086">
    <property type="entry name" value="elongater_protein-like"/>
    <property type="match status" value="1"/>
</dbReference>
<dbReference type="PANTHER" id="PTHR11135">
    <property type="entry name" value="HISTONE ACETYLTRANSFERASE-RELATED"/>
    <property type="match status" value="1"/>
</dbReference>
<dbReference type="Gene3D" id="3.80.30.20">
    <property type="entry name" value="tm_1862 like domain"/>
    <property type="match status" value="1"/>
</dbReference>
<keyword evidence="4" id="KW-0479">Metal-binding</keyword>
<dbReference type="InterPro" id="IPR032432">
    <property type="entry name" value="Radical_SAM_C"/>
</dbReference>
<dbReference type="InterPro" id="IPR006638">
    <property type="entry name" value="Elp3/MiaA/NifB-like_rSAM"/>
</dbReference>
<dbReference type="PROSITE" id="PS51918">
    <property type="entry name" value="RADICAL_SAM"/>
    <property type="match status" value="1"/>
</dbReference>
<evidence type="ECO:0000313" key="9">
    <source>
        <dbReference type="EMBL" id="VFK76573.1"/>
    </source>
</evidence>